<sequence length="324" mass="37907">MIKSKKRLEEVDRLFSILAYYIEYQNSKGLFDINKYCEDFFCELLNKIYDMNLENLNAIKVNFPAVDLGDYDEGVCFQVTSSAGKSKIEKTVAKFIENGLQEDFEELYILILGSKKSYKSGIDTDGNIEFEIKENVIDLKDLVKKISTLNKTKVEEIIEYLNENLNEGISEESYLSGREIVVSKMPVSFTSYLDYYNVTDKEEANSIIEAIKMFIKEFETLDIKTREVVYAILEKKVSIKHEGIYFNHVEVRKFLKIGIKELQEEFQILQDRNFITSADDNGTDYDRIRYWTGDWELLHELVEYIEMKNGVKKTFLDLDFTLLD</sequence>
<comment type="caution">
    <text evidence="2">The sequence shown here is derived from an EMBL/GenBank/DDBJ whole genome shotgun (WGS) entry which is preliminary data.</text>
</comment>
<accession>A0ABQ3N6Q8</accession>
<gene>
    <name evidence="2" type="ORF">AM1BK_41620</name>
</gene>
<feature type="domain" description="SMEK" evidence="1">
    <location>
        <begin position="11"/>
        <end position="146"/>
    </location>
</feature>
<evidence type="ECO:0000313" key="2">
    <source>
        <dbReference type="EMBL" id="GHI00620.1"/>
    </source>
</evidence>
<organism evidence="2 3">
    <name type="scientific">Neobacillus kokaensis</name>
    <dbReference type="NCBI Taxonomy" id="2759023"/>
    <lineage>
        <taxon>Bacteria</taxon>
        <taxon>Bacillati</taxon>
        <taxon>Bacillota</taxon>
        <taxon>Bacilli</taxon>
        <taxon>Bacillales</taxon>
        <taxon>Bacillaceae</taxon>
        <taxon>Neobacillus</taxon>
    </lineage>
</organism>
<dbReference type="Pfam" id="PF21941">
    <property type="entry name" value="SMEK_N"/>
    <property type="match status" value="1"/>
</dbReference>
<protein>
    <recommendedName>
        <fullName evidence="1">SMEK domain-containing protein</fullName>
    </recommendedName>
</protein>
<evidence type="ECO:0000259" key="1">
    <source>
        <dbReference type="Pfam" id="PF21941"/>
    </source>
</evidence>
<dbReference type="InterPro" id="IPR047740">
    <property type="entry name" value="SMEK_dom"/>
</dbReference>
<keyword evidence="3" id="KW-1185">Reference proteome</keyword>
<proteinExistence type="predicted"/>
<evidence type="ECO:0000313" key="3">
    <source>
        <dbReference type="Proteomes" id="UP000637074"/>
    </source>
</evidence>
<reference evidence="2 3" key="1">
    <citation type="journal article" date="2022" name="Int. J. Syst. Evol. Microbiol.">
        <title>Neobacillus kokaensis sp. nov., isolated from soil.</title>
        <authorList>
            <person name="Yuki K."/>
            <person name="Matsubara H."/>
            <person name="Yamaguchi S."/>
        </authorList>
    </citation>
    <scope>NUCLEOTIDE SEQUENCE [LARGE SCALE GENOMIC DNA]</scope>
    <source>
        <strain evidence="2 3">LOB 377</strain>
    </source>
</reference>
<dbReference type="EMBL" id="BNDS01000025">
    <property type="protein sequence ID" value="GHI00620.1"/>
    <property type="molecule type" value="Genomic_DNA"/>
</dbReference>
<dbReference type="RefSeq" id="WP_191276177.1">
    <property type="nucleotide sequence ID" value="NZ_BNDS01000025.1"/>
</dbReference>
<name>A0ABQ3N6Q8_9BACI</name>
<dbReference type="NCBIfam" id="NF033859">
    <property type="entry name" value="SMEK_N"/>
    <property type="match status" value="1"/>
</dbReference>
<dbReference type="Proteomes" id="UP000637074">
    <property type="component" value="Unassembled WGS sequence"/>
</dbReference>